<gene>
    <name evidence="4" type="ORF">SAMN02745118_00595</name>
</gene>
<feature type="domain" description="Cobalamin synthesis G N-terminal" evidence="2">
    <location>
        <begin position="56"/>
        <end position="135"/>
    </location>
</feature>
<evidence type="ECO:0000313" key="4">
    <source>
        <dbReference type="EMBL" id="SJZ37153.1"/>
    </source>
</evidence>
<dbReference type="PANTHER" id="PTHR37477:SF1">
    <property type="entry name" value="COBALT-PRECORRIN-5A HYDROLASE"/>
    <property type="match status" value="1"/>
</dbReference>
<dbReference type="InterPro" id="IPR021745">
    <property type="entry name" value="CbiG_mid"/>
</dbReference>
<feature type="domain" description="Cobalamin biosynthesis central region" evidence="3">
    <location>
        <begin position="141"/>
        <end position="216"/>
    </location>
</feature>
<reference evidence="5" key="1">
    <citation type="submission" date="2017-02" db="EMBL/GenBank/DDBJ databases">
        <authorList>
            <person name="Varghese N."/>
            <person name="Submissions S."/>
        </authorList>
    </citation>
    <scope>NUCLEOTIDE SEQUENCE [LARGE SCALE GENOMIC DNA]</scope>
    <source>
        <strain evidence="5">ATCC BAA-73</strain>
    </source>
</reference>
<dbReference type="OrthoDB" id="9781023at2"/>
<protein>
    <submittedName>
        <fullName evidence="4">Cobalt-precorrin 5A acetaldehyde-lyase</fullName>
    </submittedName>
</protein>
<keyword evidence="5" id="KW-1185">Reference proteome</keyword>
<dbReference type="InterPro" id="IPR052553">
    <property type="entry name" value="CbiG_hydrolase"/>
</dbReference>
<dbReference type="Pfam" id="PF11761">
    <property type="entry name" value="CbiG_mid"/>
    <property type="match status" value="1"/>
</dbReference>
<dbReference type="InterPro" id="IPR002750">
    <property type="entry name" value="CobE/GbiG_C"/>
</dbReference>
<dbReference type="Gene3D" id="3.40.50.11220">
    <property type="match status" value="1"/>
</dbReference>
<dbReference type="RefSeq" id="WP_078809099.1">
    <property type="nucleotide sequence ID" value="NZ_FUWM01000005.1"/>
</dbReference>
<feature type="domain" description="CobE/GbiG C-terminal" evidence="1">
    <location>
        <begin position="231"/>
        <end position="349"/>
    </location>
</feature>
<dbReference type="Proteomes" id="UP000190625">
    <property type="component" value="Unassembled WGS sequence"/>
</dbReference>
<sequence length="354" mass="39095">MKLAIMAVTKGGLATAKEIADSYSDEVDIFISDKLGKQIDDLEGINQYSGRLKGLVEDIFDQYDGLIFVMALGIVVRVIAGILDDKRSDPAVITIDETKEFVISTLSGHLGGANELAVSIANLINAKPVVTTATDCQNKLAIDMVAKKLNCEIEPFSNLTRINAAIVNDKEVNIFTDYELDLELTDNMKLYPLTKLGEVSKVATVIISNQQLNLPAEIKKTSYLWLKPRNLVVGIGCRRGISKDKIEKAVRTALTKIDKNLRQVRFLATIDLKANEEGLLEYAKENEFNLNIISREEIKATDLEFTTSEFVKKIIGVGGVCEPVALLSGKRMELLLKKQKLQGVTVAIAEERFM</sequence>
<evidence type="ECO:0000259" key="1">
    <source>
        <dbReference type="Pfam" id="PF01890"/>
    </source>
</evidence>
<dbReference type="Gene3D" id="3.30.420.180">
    <property type="entry name" value="CobE/GbiG C-terminal domain"/>
    <property type="match status" value="1"/>
</dbReference>
<dbReference type="AlphaFoldDB" id="A0A1T4K487"/>
<evidence type="ECO:0000313" key="5">
    <source>
        <dbReference type="Proteomes" id="UP000190625"/>
    </source>
</evidence>
<keyword evidence="4" id="KW-0456">Lyase</keyword>
<dbReference type="STRING" id="142842.SAMN02745118_00595"/>
<proteinExistence type="predicted"/>
<dbReference type="Pfam" id="PF01890">
    <property type="entry name" value="CbiG_C"/>
    <property type="match status" value="1"/>
</dbReference>
<dbReference type="Pfam" id="PF11760">
    <property type="entry name" value="CbiG_N"/>
    <property type="match status" value="1"/>
</dbReference>
<evidence type="ECO:0000259" key="3">
    <source>
        <dbReference type="Pfam" id="PF11761"/>
    </source>
</evidence>
<dbReference type="InterPro" id="IPR036518">
    <property type="entry name" value="CobE/GbiG_C_sf"/>
</dbReference>
<evidence type="ECO:0000259" key="2">
    <source>
        <dbReference type="Pfam" id="PF11760"/>
    </source>
</evidence>
<dbReference type="SUPFAM" id="SSF159672">
    <property type="entry name" value="CbiG N-terminal domain-like"/>
    <property type="match status" value="1"/>
</dbReference>
<dbReference type="InterPro" id="IPR021744">
    <property type="entry name" value="CbiG_N"/>
</dbReference>
<name>A0A1T4K487_9FIRM</name>
<dbReference type="InterPro" id="IPR038029">
    <property type="entry name" value="GbiG_N_sf"/>
</dbReference>
<dbReference type="GO" id="GO:0009236">
    <property type="term" value="P:cobalamin biosynthetic process"/>
    <property type="evidence" value="ECO:0007669"/>
    <property type="project" value="InterPro"/>
</dbReference>
<organism evidence="4 5">
    <name type="scientific">Selenihalanaerobacter shriftii</name>
    <dbReference type="NCBI Taxonomy" id="142842"/>
    <lineage>
        <taxon>Bacteria</taxon>
        <taxon>Bacillati</taxon>
        <taxon>Bacillota</taxon>
        <taxon>Clostridia</taxon>
        <taxon>Halanaerobiales</taxon>
        <taxon>Halobacteroidaceae</taxon>
        <taxon>Selenihalanaerobacter</taxon>
    </lineage>
</organism>
<dbReference type="EMBL" id="FUWM01000005">
    <property type="protein sequence ID" value="SJZ37153.1"/>
    <property type="molecule type" value="Genomic_DNA"/>
</dbReference>
<dbReference type="NCBIfam" id="NF004466">
    <property type="entry name" value="PRK05788.1-4"/>
    <property type="match status" value="1"/>
</dbReference>
<accession>A0A1T4K487</accession>
<dbReference type="GO" id="GO:0016829">
    <property type="term" value="F:lyase activity"/>
    <property type="evidence" value="ECO:0007669"/>
    <property type="project" value="UniProtKB-KW"/>
</dbReference>
<dbReference type="SUPFAM" id="SSF159664">
    <property type="entry name" value="CobE/GbiG C-terminal domain-like"/>
    <property type="match status" value="1"/>
</dbReference>
<dbReference type="PANTHER" id="PTHR37477">
    <property type="entry name" value="COBALT-PRECORRIN-5A HYDROLASE"/>
    <property type="match status" value="1"/>
</dbReference>